<dbReference type="Pfam" id="PF02597">
    <property type="entry name" value="ThiS"/>
    <property type="match status" value="1"/>
</dbReference>
<accession>A0A7J5BQ63</accession>
<sequence>MILVRLFAAAAEAAGTEEERVDAIDTDAVDAALRARFGTEFARVLDRSTFLVDGVRVERGDNVALAPHATVDVLPPFAGG</sequence>
<gene>
    <name evidence="1" type="ORF">F8O01_11640</name>
</gene>
<dbReference type="InterPro" id="IPR003749">
    <property type="entry name" value="ThiS/MoaD-like"/>
</dbReference>
<name>A0A7J5BQ63_9MICO</name>
<evidence type="ECO:0000313" key="2">
    <source>
        <dbReference type="Proteomes" id="UP000467240"/>
    </source>
</evidence>
<dbReference type="InterPro" id="IPR012675">
    <property type="entry name" value="Beta-grasp_dom_sf"/>
</dbReference>
<dbReference type="AlphaFoldDB" id="A0A7J5BQ63"/>
<protein>
    <submittedName>
        <fullName evidence="1">MoaD/ThiS family protein</fullName>
    </submittedName>
</protein>
<keyword evidence="2" id="KW-1185">Reference proteome</keyword>
<comment type="caution">
    <text evidence="1">The sequence shown here is derived from an EMBL/GenBank/DDBJ whole genome shotgun (WGS) entry which is preliminary data.</text>
</comment>
<dbReference type="EMBL" id="WBJZ01000014">
    <property type="protein sequence ID" value="KAB1655651.1"/>
    <property type="molecule type" value="Genomic_DNA"/>
</dbReference>
<dbReference type="OrthoDB" id="3255135at2"/>
<dbReference type="Gene3D" id="3.10.20.30">
    <property type="match status" value="1"/>
</dbReference>
<organism evidence="1 2">
    <name type="scientific">Pseudoclavibacter chungangensis</name>
    <dbReference type="NCBI Taxonomy" id="587635"/>
    <lineage>
        <taxon>Bacteria</taxon>
        <taxon>Bacillati</taxon>
        <taxon>Actinomycetota</taxon>
        <taxon>Actinomycetes</taxon>
        <taxon>Micrococcales</taxon>
        <taxon>Microbacteriaceae</taxon>
        <taxon>Pseudoclavibacter</taxon>
    </lineage>
</organism>
<reference evidence="1 2" key="1">
    <citation type="submission" date="2019-09" db="EMBL/GenBank/DDBJ databases">
        <title>Phylogeny of genus Pseudoclavibacter and closely related genus.</title>
        <authorList>
            <person name="Li Y."/>
        </authorList>
    </citation>
    <scope>NUCLEOTIDE SEQUENCE [LARGE SCALE GENOMIC DNA]</scope>
    <source>
        <strain evidence="1 2">DSM 23821</strain>
    </source>
</reference>
<evidence type="ECO:0000313" key="1">
    <source>
        <dbReference type="EMBL" id="KAB1655651.1"/>
    </source>
</evidence>
<proteinExistence type="predicted"/>
<dbReference type="InterPro" id="IPR016155">
    <property type="entry name" value="Mopterin_synth/thiamin_S_b"/>
</dbReference>
<dbReference type="RefSeq" id="WP_158041038.1">
    <property type="nucleotide sequence ID" value="NZ_JACCFV010000001.1"/>
</dbReference>
<dbReference type="Proteomes" id="UP000467240">
    <property type="component" value="Unassembled WGS sequence"/>
</dbReference>
<dbReference type="SUPFAM" id="SSF54285">
    <property type="entry name" value="MoaD/ThiS"/>
    <property type="match status" value="1"/>
</dbReference>